<evidence type="ECO:0000256" key="6">
    <source>
        <dbReference type="ARBA" id="ARBA00023136"/>
    </source>
</evidence>
<dbReference type="InterPro" id="IPR032816">
    <property type="entry name" value="VTT_dom"/>
</dbReference>
<keyword evidence="5 7" id="KW-1133">Transmembrane helix</keyword>
<feature type="transmembrane region" description="Helical" evidence="7">
    <location>
        <begin position="44"/>
        <end position="62"/>
    </location>
</feature>
<protein>
    <recommendedName>
        <fullName evidence="7">TVP38/TMEM64 family membrane protein</fullName>
    </recommendedName>
</protein>
<dbReference type="AlphaFoldDB" id="A0A848DP23"/>
<keyword evidence="4 7" id="KW-0812">Transmembrane</keyword>
<keyword evidence="6 7" id="KW-0472">Membrane</keyword>
<keyword evidence="10" id="KW-1185">Reference proteome</keyword>
<dbReference type="PANTHER" id="PTHR12677:SF59">
    <property type="entry name" value="GOLGI APPARATUS MEMBRANE PROTEIN TVP38-RELATED"/>
    <property type="match status" value="1"/>
</dbReference>
<dbReference type="Proteomes" id="UP000586918">
    <property type="component" value="Unassembled WGS sequence"/>
</dbReference>
<evidence type="ECO:0000313" key="10">
    <source>
        <dbReference type="Proteomes" id="UP000586918"/>
    </source>
</evidence>
<sequence>MTWWRPVIAGIGTVLLLGVVVLVGRTHGVPGVGDLQATMAGAGLWAPALFVALQASMTIAPVPRTVFTLSAGLLFGSAVGLVLTLLATVLAALLAFWLVRVTGGRLVERYARGGVVEWVRRRLDHHGTLAVASLRLVPMVPFSVLNYLAGLSAVRFVPYVVGTVVGILPGTVAIVVLGDAVTGQPSPALIAVSAVCGLIGLTGVVAAARRPVPESAAGDVEPESGAR</sequence>
<evidence type="ECO:0000256" key="4">
    <source>
        <dbReference type="ARBA" id="ARBA00022692"/>
    </source>
</evidence>
<dbReference type="EMBL" id="JAAXKZ010000103">
    <property type="protein sequence ID" value="NMH94275.1"/>
    <property type="molecule type" value="Genomic_DNA"/>
</dbReference>
<evidence type="ECO:0000256" key="5">
    <source>
        <dbReference type="ARBA" id="ARBA00022989"/>
    </source>
</evidence>
<organism evidence="9 10">
    <name type="scientific">Pseudonocardia bannensis</name>
    <dbReference type="NCBI Taxonomy" id="630973"/>
    <lineage>
        <taxon>Bacteria</taxon>
        <taxon>Bacillati</taxon>
        <taxon>Actinomycetota</taxon>
        <taxon>Actinomycetes</taxon>
        <taxon>Pseudonocardiales</taxon>
        <taxon>Pseudonocardiaceae</taxon>
        <taxon>Pseudonocardia</taxon>
    </lineage>
</organism>
<feature type="transmembrane region" description="Helical" evidence="7">
    <location>
        <begin position="74"/>
        <end position="99"/>
    </location>
</feature>
<comment type="caution">
    <text evidence="9">The sequence shown here is derived from an EMBL/GenBank/DDBJ whole genome shotgun (WGS) entry which is preliminary data.</text>
</comment>
<dbReference type="Pfam" id="PF09335">
    <property type="entry name" value="VTT_dom"/>
    <property type="match status" value="1"/>
</dbReference>
<keyword evidence="3 7" id="KW-1003">Cell membrane</keyword>
<reference evidence="9 10" key="1">
    <citation type="submission" date="2020-04" db="EMBL/GenBank/DDBJ databases">
        <authorList>
            <person name="Klaysubun C."/>
            <person name="Duangmal K."/>
            <person name="Lipun K."/>
        </authorList>
    </citation>
    <scope>NUCLEOTIDE SEQUENCE [LARGE SCALE GENOMIC DNA]</scope>
    <source>
        <strain evidence="9 10">DSM 45300</strain>
    </source>
</reference>
<name>A0A848DP23_9PSEU</name>
<comment type="similarity">
    <text evidence="2 7">Belongs to the TVP38/TMEM64 family.</text>
</comment>
<evidence type="ECO:0000256" key="1">
    <source>
        <dbReference type="ARBA" id="ARBA00004651"/>
    </source>
</evidence>
<accession>A0A848DP23</accession>
<evidence type="ECO:0000256" key="7">
    <source>
        <dbReference type="RuleBase" id="RU366058"/>
    </source>
</evidence>
<dbReference type="InterPro" id="IPR015414">
    <property type="entry name" value="TMEM64"/>
</dbReference>
<dbReference type="RefSeq" id="WP_169414963.1">
    <property type="nucleotide sequence ID" value="NZ_JAAXKZ010000103.1"/>
</dbReference>
<dbReference type="GO" id="GO:0005886">
    <property type="term" value="C:plasma membrane"/>
    <property type="evidence" value="ECO:0007669"/>
    <property type="project" value="UniProtKB-SubCell"/>
</dbReference>
<comment type="subcellular location">
    <subcellularLocation>
        <location evidence="1 7">Cell membrane</location>
        <topology evidence="1 7">Multi-pass membrane protein</topology>
    </subcellularLocation>
</comment>
<evidence type="ECO:0000256" key="2">
    <source>
        <dbReference type="ARBA" id="ARBA00008640"/>
    </source>
</evidence>
<gene>
    <name evidence="9" type="ORF">HF519_22375</name>
</gene>
<evidence type="ECO:0000259" key="8">
    <source>
        <dbReference type="Pfam" id="PF09335"/>
    </source>
</evidence>
<feature type="transmembrane region" description="Helical" evidence="7">
    <location>
        <begin position="188"/>
        <end position="208"/>
    </location>
</feature>
<evidence type="ECO:0000313" key="9">
    <source>
        <dbReference type="EMBL" id="NMH94275.1"/>
    </source>
</evidence>
<dbReference type="PANTHER" id="PTHR12677">
    <property type="entry name" value="GOLGI APPARATUS MEMBRANE PROTEIN TVP38-RELATED"/>
    <property type="match status" value="1"/>
</dbReference>
<feature type="transmembrane region" description="Helical" evidence="7">
    <location>
        <begin position="156"/>
        <end position="176"/>
    </location>
</feature>
<feature type="transmembrane region" description="Helical" evidence="7">
    <location>
        <begin position="129"/>
        <end position="149"/>
    </location>
</feature>
<proteinExistence type="inferred from homology"/>
<evidence type="ECO:0000256" key="3">
    <source>
        <dbReference type="ARBA" id="ARBA00022475"/>
    </source>
</evidence>
<feature type="domain" description="VTT" evidence="8">
    <location>
        <begin position="62"/>
        <end position="179"/>
    </location>
</feature>